<dbReference type="Gene3D" id="3.40.462.20">
    <property type="match status" value="1"/>
</dbReference>
<dbReference type="PANTHER" id="PTHR42973">
    <property type="entry name" value="BINDING OXIDOREDUCTASE, PUTATIVE (AFU_ORTHOLOGUE AFUA_1G17690)-RELATED"/>
    <property type="match status" value="1"/>
</dbReference>
<dbReference type="InterPro" id="IPR036318">
    <property type="entry name" value="FAD-bd_PCMH-like_sf"/>
</dbReference>
<dbReference type="Proteomes" id="UP001259659">
    <property type="component" value="Unassembled WGS sequence"/>
</dbReference>
<reference evidence="7 8" key="1">
    <citation type="submission" date="2022-06" db="EMBL/GenBank/DDBJ databases">
        <title>Haloarcula sp. a new haloarchaeum isolate from saline soil.</title>
        <authorList>
            <person name="Strakova D."/>
            <person name="Galisteo C."/>
            <person name="Sanchez-Porro C."/>
            <person name="Ventosa A."/>
        </authorList>
    </citation>
    <scope>NUCLEOTIDE SEQUENCE [LARGE SCALE GENOMIC DNA]</scope>
    <source>
        <strain evidence="7 8">S1CR25-12</strain>
    </source>
</reference>
<sequence length="468" mass="49672">MSLSASAPPDEAALDTLRAQVRGTVLVPDDEGYEEARTVWNAMIDARPAVVARVAGAADVMAAVAFAREHGLELAVRGGGHNVAGTAVADGGLVVDCSPMDSVRVDPDARRAWVEPGARIHDVDVETQAHDLAVPAGFVSTTGIAGLTLGGGFGYLSRKHGLTVDSLRSVELVTADGEFVRASEDEHSELFWALRGGGGNFGVVTAFEFDLHDLASPILAGPVAYHLDDAPAVLRELTAAVDAASDEVACLVAMRQAPPAPFLPDDVHGAPVLLVVLLYAGDVADGEDALAPLRAIGDPIADAVGPKPYAVFQTAFDEASAPGARNYWKAHYLPRLSDAAIDAMCGAAADIESPETTLGMMAMGGEIACRRADATPYQHRDAEWAVNIQSRWREADEDDEHVAWARDAFDALTPHATGGVYVNFISRDERERVHDAFDAETYERLAAVKAEWDPENAFHRNQNIEPAG</sequence>
<evidence type="ECO:0000313" key="7">
    <source>
        <dbReference type="EMBL" id="MDS0261627.1"/>
    </source>
</evidence>
<evidence type="ECO:0000256" key="4">
    <source>
        <dbReference type="ARBA" id="ARBA00022827"/>
    </source>
</evidence>
<name>A0ABU2FH83_9EURY</name>
<keyword evidence="5" id="KW-0560">Oxidoreductase</keyword>
<feature type="domain" description="FAD-binding PCMH-type" evidence="6">
    <location>
        <begin position="43"/>
        <end position="214"/>
    </location>
</feature>
<dbReference type="RefSeq" id="WP_310921533.1">
    <property type="nucleotide sequence ID" value="NZ_JAMQON010000007.1"/>
</dbReference>
<dbReference type="InterPro" id="IPR016169">
    <property type="entry name" value="FAD-bd_PCMH_sub2"/>
</dbReference>
<dbReference type="SUPFAM" id="SSF55103">
    <property type="entry name" value="FAD-linked oxidases, C-terminal domain"/>
    <property type="match status" value="1"/>
</dbReference>
<comment type="cofactor">
    <cofactor evidence="1">
        <name>FAD</name>
        <dbReference type="ChEBI" id="CHEBI:57692"/>
    </cofactor>
</comment>
<accession>A0ABU2FH83</accession>
<evidence type="ECO:0000313" key="8">
    <source>
        <dbReference type="Proteomes" id="UP001259659"/>
    </source>
</evidence>
<dbReference type="InterPro" id="IPR006094">
    <property type="entry name" value="Oxid_FAD_bind_N"/>
</dbReference>
<evidence type="ECO:0000256" key="1">
    <source>
        <dbReference type="ARBA" id="ARBA00001974"/>
    </source>
</evidence>
<evidence type="ECO:0000256" key="5">
    <source>
        <dbReference type="ARBA" id="ARBA00023002"/>
    </source>
</evidence>
<keyword evidence="8" id="KW-1185">Reference proteome</keyword>
<evidence type="ECO:0000256" key="2">
    <source>
        <dbReference type="ARBA" id="ARBA00005466"/>
    </source>
</evidence>
<dbReference type="EMBL" id="JAMQON010000007">
    <property type="protein sequence ID" value="MDS0261627.1"/>
    <property type="molecule type" value="Genomic_DNA"/>
</dbReference>
<dbReference type="InterPro" id="IPR050416">
    <property type="entry name" value="FAD-linked_Oxidoreductase"/>
</dbReference>
<comment type="similarity">
    <text evidence="2">Belongs to the oxygen-dependent FAD-linked oxidoreductase family.</text>
</comment>
<gene>
    <name evidence="7" type="ORF">NDI56_19680</name>
</gene>
<dbReference type="PANTHER" id="PTHR42973:SF39">
    <property type="entry name" value="FAD-BINDING PCMH-TYPE DOMAIN-CONTAINING PROTEIN"/>
    <property type="match status" value="1"/>
</dbReference>
<dbReference type="Gene3D" id="3.30.465.10">
    <property type="match status" value="1"/>
</dbReference>
<dbReference type="PROSITE" id="PS00862">
    <property type="entry name" value="OX2_COVAL_FAD"/>
    <property type="match status" value="1"/>
</dbReference>
<comment type="caution">
    <text evidence="7">The sequence shown here is derived from an EMBL/GenBank/DDBJ whole genome shotgun (WGS) entry which is preliminary data.</text>
</comment>
<dbReference type="InterPro" id="IPR012951">
    <property type="entry name" value="BBE"/>
</dbReference>
<dbReference type="InterPro" id="IPR006093">
    <property type="entry name" value="Oxy_OxRdtase_FAD_BS"/>
</dbReference>
<keyword evidence="4" id="KW-0274">FAD</keyword>
<dbReference type="Pfam" id="PF01565">
    <property type="entry name" value="FAD_binding_4"/>
    <property type="match status" value="1"/>
</dbReference>
<dbReference type="InterPro" id="IPR016167">
    <property type="entry name" value="FAD-bd_PCMH_sub1"/>
</dbReference>
<organism evidence="7 8">
    <name type="scientific">Haloarcula saliterrae</name>
    <dbReference type="NCBI Taxonomy" id="2950534"/>
    <lineage>
        <taxon>Archaea</taxon>
        <taxon>Methanobacteriati</taxon>
        <taxon>Methanobacteriota</taxon>
        <taxon>Stenosarchaea group</taxon>
        <taxon>Halobacteria</taxon>
        <taxon>Halobacteriales</taxon>
        <taxon>Haloarculaceae</taxon>
        <taxon>Haloarcula</taxon>
    </lineage>
</organism>
<evidence type="ECO:0000259" key="6">
    <source>
        <dbReference type="PROSITE" id="PS51387"/>
    </source>
</evidence>
<proteinExistence type="inferred from homology"/>
<dbReference type="Pfam" id="PF08031">
    <property type="entry name" value="BBE"/>
    <property type="match status" value="1"/>
</dbReference>
<dbReference type="InterPro" id="IPR016164">
    <property type="entry name" value="FAD-linked_Oxase-like_C"/>
</dbReference>
<dbReference type="SUPFAM" id="SSF56176">
    <property type="entry name" value="FAD-binding/transporter-associated domain-like"/>
    <property type="match status" value="1"/>
</dbReference>
<dbReference type="PROSITE" id="PS51387">
    <property type="entry name" value="FAD_PCMH"/>
    <property type="match status" value="1"/>
</dbReference>
<dbReference type="Gene3D" id="3.30.43.10">
    <property type="entry name" value="Uridine Diphospho-n-acetylenolpyruvylglucosamine Reductase, domain 2"/>
    <property type="match status" value="1"/>
</dbReference>
<keyword evidence="3" id="KW-0285">Flavoprotein</keyword>
<protein>
    <submittedName>
        <fullName evidence="7">FAD-binding oxidoreductase</fullName>
    </submittedName>
</protein>
<dbReference type="InterPro" id="IPR016166">
    <property type="entry name" value="FAD-bd_PCMH"/>
</dbReference>
<evidence type="ECO:0000256" key="3">
    <source>
        <dbReference type="ARBA" id="ARBA00022630"/>
    </source>
</evidence>